<reference evidence="1 2" key="1">
    <citation type="submission" date="2017-03" db="EMBL/GenBank/DDBJ databases">
        <title>Whole genome sequences of fourteen strains of Bradyrhizobium canariense and one strain of Bradyrhizobium japonicum isolated from Lupinus (Papilionoideae: Genisteae) species in Algeria.</title>
        <authorList>
            <person name="Crovadore J."/>
            <person name="Chekireb D."/>
            <person name="Brachmann A."/>
            <person name="Chablais R."/>
            <person name="Cochard B."/>
            <person name="Lefort F."/>
        </authorList>
    </citation>
    <scope>NUCLEOTIDE SEQUENCE [LARGE SCALE GENOMIC DNA]</scope>
    <source>
        <strain evidence="1 2">UBMA195</strain>
    </source>
</reference>
<dbReference type="Proteomes" id="UP000193553">
    <property type="component" value="Unassembled WGS sequence"/>
</dbReference>
<dbReference type="AlphaFoldDB" id="A0A1X3GTP8"/>
<organism evidence="1 2">
    <name type="scientific">Bradyrhizobium canariense</name>
    <dbReference type="NCBI Taxonomy" id="255045"/>
    <lineage>
        <taxon>Bacteria</taxon>
        <taxon>Pseudomonadati</taxon>
        <taxon>Pseudomonadota</taxon>
        <taxon>Alphaproteobacteria</taxon>
        <taxon>Hyphomicrobiales</taxon>
        <taxon>Nitrobacteraceae</taxon>
        <taxon>Bradyrhizobium</taxon>
    </lineage>
</organism>
<comment type="caution">
    <text evidence="1">The sequence shown here is derived from an EMBL/GenBank/DDBJ whole genome shotgun (WGS) entry which is preliminary data.</text>
</comment>
<accession>A0A1X3GTP8</accession>
<name>A0A1X3GTP8_9BRAD</name>
<protein>
    <submittedName>
        <fullName evidence="1">Uncharacterized protein</fullName>
    </submittedName>
</protein>
<gene>
    <name evidence="1" type="ORF">BSZ18_02255</name>
</gene>
<evidence type="ECO:0000313" key="2">
    <source>
        <dbReference type="Proteomes" id="UP000193553"/>
    </source>
</evidence>
<evidence type="ECO:0000313" key="1">
    <source>
        <dbReference type="EMBL" id="OSJ18400.1"/>
    </source>
</evidence>
<dbReference type="EMBL" id="NAFI01000130">
    <property type="protein sequence ID" value="OSJ18400.1"/>
    <property type="molecule type" value="Genomic_DNA"/>
</dbReference>
<sequence>MRSHALSLPVGPQPIQQPLLNASSLRHRSDETLKRTNQPVVAPCHSAGDPCQRRLVPKSLDDLRQILRILLDDAAGFVGARGRLPFFLAGAGGRWKLVVSWEWIFSVELGRLLIWIIIEL</sequence>
<proteinExistence type="predicted"/>